<name>A0A916Q9J5_9FIRM</name>
<proteinExistence type="predicted"/>
<comment type="caution">
    <text evidence="1">The sequence shown here is derived from an EMBL/GenBank/DDBJ whole genome shotgun (WGS) entry which is preliminary data.</text>
</comment>
<organism evidence="1 2">
    <name type="scientific">Anaerostipes butyraticus</name>
    <dbReference type="NCBI Taxonomy" id="645466"/>
    <lineage>
        <taxon>Bacteria</taxon>
        <taxon>Bacillati</taxon>
        <taxon>Bacillota</taxon>
        <taxon>Clostridia</taxon>
        <taxon>Lachnospirales</taxon>
        <taxon>Lachnospiraceae</taxon>
        <taxon>Anaerostipes</taxon>
    </lineage>
</organism>
<reference evidence="1" key="1">
    <citation type="submission" date="2020-06" db="EMBL/GenBank/DDBJ databases">
        <title>Characterization of fructooligosaccharide metabolism and fructooligosaccharide-degrading enzymes in human commensal butyrate producers.</title>
        <authorList>
            <person name="Tanno H."/>
            <person name="Fujii T."/>
            <person name="Hirano K."/>
            <person name="Maeno S."/>
            <person name="Tonozuka T."/>
            <person name="Sakamoto M."/>
            <person name="Ohkuma M."/>
            <person name="Tochio T."/>
            <person name="Endo A."/>
        </authorList>
    </citation>
    <scope>NUCLEOTIDE SEQUENCE</scope>
    <source>
        <strain evidence="1">JCM 17466</strain>
    </source>
</reference>
<dbReference type="Proteomes" id="UP000613208">
    <property type="component" value="Unassembled WGS sequence"/>
</dbReference>
<protein>
    <submittedName>
        <fullName evidence="1">Uncharacterized protein</fullName>
    </submittedName>
</protein>
<sequence>MRCDKGTEKETIIYHRDMQKAKILFGVKLVASIGGVRSSRTMGRWGTSEKNEQ</sequence>
<evidence type="ECO:0000313" key="1">
    <source>
        <dbReference type="EMBL" id="GFO86832.1"/>
    </source>
</evidence>
<dbReference type="EMBL" id="BLYI01000078">
    <property type="protein sequence ID" value="GFO86832.1"/>
    <property type="molecule type" value="Genomic_DNA"/>
</dbReference>
<gene>
    <name evidence="1" type="ORF">ANBU17_31790</name>
</gene>
<evidence type="ECO:0000313" key="2">
    <source>
        <dbReference type="Proteomes" id="UP000613208"/>
    </source>
</evidence>
<dbReference type="AlphaFoldDB" id="A0A916Q9J5"/>
<keyword evidence="2" id="KW-1185">Reference proteome</keyword>
<accession>A0A916Q9J5</accession>